<dbReference type="OrthoDB" id="6270329at2759"/>
<name>A0A401PXS6_SCYTO</name>
<keyword evidence="2" id="KW-1185">Reference proteome</keyword>
<dbReference type="EMBL" id="BFAA01018212">
    <property type="protein sequence ID" value="GCB77843.1"/>
    <property type="molecule type" value="Genomic_DNA"/>
</dbReference>
<feature type="non-terminal residue" evidence="1">
    <location>
        <position position="106"/>
    </location>
</feature>
<protein>
    <submittedName>
        <fullName evidence="1">Uncharacterized protein</fullName>
    </submittedName>
</protein>
<sequence length="106" mass="12233">MANIVSTVRSLTLAWQGRGGETVEKLSVSFPTSPNTGHIKRKAKKLTHRFEGEFAELHQILNEEEQEMKRRLNRREQEMLSRGRSGARTTAEMNLSFGQVMWNFLQ</sequence>
<gene>
    <name evidence="1" type="ORF">scyTo_0021140</name>
</gene>
<organism evidence="1 2">
    <name type="scientific">Scyliorhinus torazame</name>
    <name type="common">Cloudy catshark</name>
    <name type="synonym">Catulus torazame</name>
    <dbReference type="NCBI Taxonomy" id="75743"/>
    <lineage>
        <taxon>Eukaryota</taxon>
        <taxon>Metazoa</taxon>
        <taxon>Chordata</taxon>
        <taxon>Craniata</taxon>
        <taxon>Vertebrata</taxon>
        <taxon>Chondrichthyes</taxon>
        <taxon>Elasmobranchii</taxon>
        <taxon>Galeomorphii</taxon>
        <taxon>Galeoidea</taxon>
        <taxon>Carcharhiniformes</taxon>
        <taxon>Scyliorhinidae</taxon>
        <taxon>Scyliorhinus</taxon>
    </lineage>
</organism>
<dbReference type="Proteomes" id="UP000288216">
    <property type="component" value="Unassembled WGS sequence"/>
</dbReference>
<dbReference type="AlphaFoldDB" id="A0A401PXS6"/>
<reference evidence="1 2" key="1">
    <citation type="journal article" date="2018" name="Nat. Ecol. Evol.">
        <title>Shark genomes provide insights into elasmobranch evolution and the origin of vertebrates.</title>
        <authorList>
            <person name="Hara Y"/>
            <person name="Yamaguchi K"/>
            <person name="Onimaru K"/>
            <person name="Kadota M"/>
            <person name="Koyanagi M"/>
            <person name="Keeley SD"/>
            <person name="Tatsumi K"/>
            <person name="Tanaka K"/>
            <person name="Motone F"/>
            <person name="Kageyama Y"/>
            <person name="Nozu R"/>
            <person name="Adachi N"/>
            <person name="Nishimura O"/>
            <person name="Nakagawa R"/>
            <person name="Tanegashima C"/>
            <person name="Kiyatake I"/>
            <person name="Matsumoto R"/>
            <person name="Murakumo K"/>
            <person name="Nishida K"/>
            <person name="Terakita A"/>
            <person name="Kuratani S"/>
            <person name="Sato K"/>
            <person name="Hyodo S Kuraku.S."/>
        </authorList>
    </citation>
    <scope>NUCLEOTIDE SEQUENCE [LARGE SCALE GENOMIC DNA]</scope>
</reference>
<accession>A0A401PXS6</accession>
<comment type="caution">
    <text evidence="1">The sequence shown here is derived from an EMBL/GenBank/DDBJ whole genome shotgun (WGS) entry which is preliminary data.</text>
</comment>
<evidence type="ECO:0000313" key="2">
    <source>
        <dbReference type="Proteomes" id="UP000288216"/>
    </source>
</evidence>
<evidence type="ECO:0000313" key="1">
    <source>
        <dbReference type="EMBL" id="GCB77843.1"/>
    </source>
</evidence>
<proteinExistence type="predicted"/>